<evidence type="ECO:0000313" key="1">
    <source>
        <dbReference type="EMBL" id="PQV62957.1"/>
    </source>
</evidence>
<dbReference type="InParanoid" id="A0A2S8SQ87"/>
<protein>
    <submittedName>
        <fullName evidence="1">Uncharacterized protein</fullName>
    </submittedName>
</protein>
<evidence type="ECO:0000313" key="2">
    <source>
        <dbReference type="Proteomes" id="UP000237684"/>
    </source>
</evidence>
<dbReference type="AlphaFoldDB" id="A0A2S8SQ87"/>
<gene>
    <name evidence="1" type="ORF">B1R32_11855</name>
</gene>
<organism evidence="1 2">
    <name type="scientific">Abditibacterium utsteinense</name>
    <dbReference type="NCBI Taxonomy" id="1960156"/>
    <lineage>
        <taxon>Bacteria</taxon>
        <taxon>Pseudomonadati</taxon>
        <taxon>Abditibacteriota</taxon>
        <taxon>Abditibacteriia</taxon>
        <taxon>Abditibacteriales</taxon>
        <taxon>Abditibacteriaceae</taxon>
        <taxon>Abditibacterium</taxon>
    </lineage>
</organism>
<name>A0A2S8SQ87_9BACT</name>
<dbReference type="EMBL" id="NIGF01000018">
    <property type="protein sequence ID" value="PQV62957.1"/>
    <property type="molecule type" value="Genomic_DNA"/>
</dbReference>
<sequence length="81" mass="9228">MPFNREIPATRVQIFGPFLIARDAPGGLHLFSPLELENILDAFCPELLQEKFPSLRKLKVIIYLTHPKGCAIILYEFSELS</sequence>
<dbReference type="Proteomes" id="UP000237684">
    <property type="component" value="Unassembled WGS sequence"/>
</dbReference>
<accession>A0A2S8SQ87</accession>
<reference evidence="1 2" key="1">
    <citation type="journal article" date="2018" name="Syst. Appl. Microbiol.">
        <title>Abditibacterium utsteinense sp. nov., the first cultivated member of candidate phylum FBP, isolated from ice-free Antarctic soil samples.</title>
        <authorList>
            <person name="Tahon G."/>
            <person name="Tytgat B."/>
            <person name="Lebbe L."/>
            <person name="Carlier A."/>
            <person name="Willems A."/>
        </authorList>
    </citation>
    <scope>NUCLEOTIDE SEQUENCE [LARGE SCALE GENOMIC DNA]</scope>
    <source>
        <strain evidence="1 2">LMG 29911</strain>
    </source>
</reference>
<keyword evidence="2" id="KW-1185">Reference proteome</keyword>
<proteinExistence type="predicted"/>
<comment type="caution">
    <text evidence="1">The sequence shown here is derived from an EMBL/GenBank/DDBJ whole genome shotgun (WGS) entry which is preliminary data.</text>
</comment>